<accession>A0A075AES1</accession>
<dbReference type="AlphaFoldDB" id="A0A075AES1"/>
<reference evidence="1 2" key="1">
    <citation type="submission" date="2013-11" db="EMBL/GenBank/DDBJ databases">
        <title>Opisthorchis viverrini - life in the bile duct.</title>
        <authorList>
            <person name="Young N.D."/>
            <person name="Nagarajan N."/>
            <person name="Lin S.J."/>
            <person name="Korhonen P.K."/>
            <person name="Jex A.R."/>
            <person name="Hall R.S."/>
            <person name="Safavi-Hemami H."/>
            <person name="Kaewkong W."/>
            <person name="Bertrand D."/>
            <person name="Gao S."/>
            <person name="Seet Q."/>
            <person name="Wongkham S."/>
            <person name="Teh B.T."/>
            <person name="Wongkham C."/>
            <person name="Intapan P.M."/>
            <person name="Maleewong W."/>
            <person name="Yang X."/>
            <person name="Hu M."/>
            <person name="Wang Z."/>
            <person name="Hofmann A."/>
            <person name="Sternberg P.W."/>
            <person name="Tan P."/>
            <person name="Wang J."/>
            <person name="Gasser R.B."/>
        </authorList>
    </citation>
    <scope>NUCLEOTIDE SEQUENCE [LARGE SCALE GENOMIC DNA]</scope>
</reference>
<proteinExistence type="predicted"/>
<evidence type="ECO:0000313" key="2">
    <source>
        <dbReference type="Proteomes" id="UP000054324"/>
    </source>
</evidence>
<evidence type="ECO:0000313" key="1">
    <source>
        <dbReference type="EMBL" id="KER27004.1"/>
    </source>
</evidence>
<feature type="non-terminal residue" evidence="1">
    <location>
        <position position="1"/>
    </location>
</feature>
<protein>
    <submittedName>
        <fullName evidence="1">Uncharacterized protein</fullName>
    </submittedName>
</protein>
<name>A0A075AES1_OPIVI</name>
<dbReference type="GeneID" id="20328055"/>
<dbReference type="Proteomes" id="UP000054324">
    <property type="component" value="Unassembled WGS sequence"/>
</dbReference>
<keyword evidence="2" id="KW-1185">Reference proteome</keyword>
<dbReference type="CTD" id="20328055"/>
<dbReference type="RefSeq" id="XP_009169254.1">
    <property type="nucleotide sequence ID" value="XM_009170990.1"/>
</dbReference>
<sequence>RVVQNTNEAPENLGNILISTLPNEPTFQSCRNWMFQHKAKTAAHLRFEWIMAEPSTNGSWSYLQKAQRDMRQNEAILENWTELSLVFNSKYSGSCMTLCPPRNFGN</sequence>
<gene>
    <name evidence="1" type="ORF">T265_13888</name>
</gene>
<dbReference type="EMBL" id="KL596733">
    <property type="protein sequence ID" value="KER27004.1"/>
    <property type="molecule type" value="Genomic_DNA"/>
</dbReference>
<dbReference type="KEGG" id="ovi:T265_13888"/>
<organism evidence="1 2">
    <name type="scientific">Opisthorchis viverrini</name>
    <name type="common">Southeast Asian liver fluke</name>
    <dbReference type="NCBI Taxonomy" id="6198"/>
    <lineage>
        <taxon>Eukaryota</taxon>
        <taxon>Metazoa</taxon>
        <taxon>Spiralia</taxon>
        <taxon>Lophotrochozoa</taxon>
        <taxon>Platyhelminthes</taxon>
        <taxon>Trematoda</taxon>
        <taxon>Digenea</taxon>
        <taxon>Opisthorchiida</taxon>
        <taxon>Opisthorchiata</taxon>
        <taxon>Opisthorchiidae</taxon>
        <taxon>Opisthorchis</taxon>
    </lineage>
</organism>